<reference evidence="2" key="2">
    <citation type="journal article" date="2023" name="IMA Fungus">
        <title>Comparative genomic study of the Penicillium genus elucidates a diverse pangenome and 15 lateral gene transfer events.</title>
        <authorList>
            <person name="Petersen C."/>
            <person name="Sorensen T."/>
            <person name="Nielsen M.R."/>
            <person name="Sondergaard T.E."/>
            <person name="Sorensen J.L."/>
            <person name="Fitzpatrick D.A."/>
            <person name="Frisvad J.C."/>
            <person name="Nielsen K.L."/>
        </authorList>
    </citation>
    <scope>NUCLEOTIDE SEQUENCE</scope>
    <source>
        <strain evidence="2">IBT 21917</strain>
    </source>
</reference>
<dbReference type="Proteomes" id="UP001146351">
    <property type="component" value="Unassembled WGS sequence"/>
</dbReference>
<gene>
    <name evidence="2" type="ORF">N7492_007858</name>
</gene>
<keyword evidence="3" id="KW-1185">Reference proteome</keyword>
<evidence type="ECO:0000313" key="3">
    <source>
        <dbReference type="Proteomes" id="UP001146351"/>
    </source>
</evidence>
<evidence type="ECO:0000313" key="2">
    <source>
        <dbReference type="EMBL" id="KAJ5162466.1"/>
    </source>
</evidence>
<keyword evidence="1" id="KW-0732">Signal</keyword>
<evidence type="ECO:0000256" key="1">
    <source>
        <dbReference type="SAM" id="SignalP"/>
    </source>
</evidence>
<dbReference type="AlphaFoldDB" id="A0A9W9LMJ1"/>
<feature type="chain" id="PRO_5040732703" evidence="1">
    <location>
        <begin position="20"/>
        <end position="172"/>
    </location>
</feature>
<dbReference type="EMBL" id="JAPQKO010000005">
    <property type="protein sequence ID" value="KAJ5162466.1"/>
    <property type="molecule type" value="Genomic_DNA"/>
</dbReference>
<reference evidence="2" key="1">
    <citation type="submission" date="2022-11" db="EMBL/GenBank/DDBJ databases">
        <authorList>
            <person name="Petersen C."/>
        </authorList>
    </citation>
    <scope>NUCLEOTIDE SEQUENCE</scope>
    <source>
        <strain evidence="2">IBT 21917</strain>
    </source>
</reference>
<feature type="signal peptide" evidence="1">
    <location>
        <begin position="1"/>
        <end position="19"/>
    </location>
</feature>
<organism evidence="2 3">
    <name type="scientific">Penicillium capsulatum</name>
    <dbReference type="NCBI Taxonomy" id="69766"/>
    <lineage>
        <taxon>Eukaryota</taxon>
        <taxon>Fungi</taxon>
        <taxon>Dikarya</taxon>
        <taxon>Ascomycota</taxon>
        <taxon>Pezizomycotina</taxon>
        <taxon>Eurotiomycetes</taxon>
        <taxon>Eurotiomycetidae</taxon>
        <taxon>Eurotiales</taxon>
        <taxon>Aspergillaceae</taxon>
        <taxon>Penicillium</taxon>
    </lineage>
</organism>
<comment type="caution">
    <text evidence="2">The sequence shown here is derived from an EMBL/GenBank/DDBJ whole genome shotgun (WGS) entry which is preliminary data.</text>
</comment>
<accession>A0A9W9LMJ1</accession>
<protein>
    <submittedName>
        <fullName evidence="2">Uncharacterized protein</fullName>
    </submittedName>
</protein>
<name>A0A9W9LMJ1_9EURO</name>
<sequence>MRWSLAFGGLLSLCGPVLARKWIPDSSCKKKRYVNDPTEEGVYTSDLSSNGFDIVYATKVAAGVDDAFTWALQMHDAWEKIADNKTLRHEDNITSIVQWALLEKDEKLSDKTDLGALRWRLEEISAVVIHGHIDPSVQSHASTTLTVRGCDCDARTYHNNYRAPHFTSSASR</sequence>
<proteinExistence type="predicted"/>